<dbReference type="Gene3D" id="3.90.75.20">
    <property type="match status" value="1"/>
</dbReference>
<dbReference type="EMBL" id="JACRUN010000006">
    <property type="protein sequence ID" value="MBC5835485.1"/>
    <property type="molecule type" value="Genomic_DNA"/>
</dbReference>
<dbReference type="InterPro" id="IPR044925">
    <property type="entry name" value="His-Me_finger_sf"/>
</dbReference>
<comment type="caution">
    <text evidence="2">The sequence shown here is derived from an EMBL/GenBank/DDBJ whole genome shotgun (WGS) entry which is preliminary data.</text>
</comment>
<name>A0ABR7J0A8_9FLAO</name>
<gene>
    <name evidence="2" type="ORF">H8R27_11375</name>
</gene>
<evidence type="ECO:0000313" key="3">
    <source>
        <dbReference type="Proteomes" id="UP000605990"/>
    </source>
</evidence>
<keyword evidence="2" id="KW-0255">Endonuclease</keyword>
<evidence type="ECO:0000313" key="2">
    <source>
        <dbReference type="EMBL" id="MBC5835485.1"/>
    </source>
</evidence>
<protein>
    <submittedName>
        <fullName evidence="2">HNH endonuclease</fullName>
    </submittedName>
</protein>
<keyword evidence="3" id="KW-1185">Reference proteome</keyword>
<dbReference type="Proteomes" id="UP000605990">
    <property type="component" value="Unassembled WGS sequence"/>
</dbReference>
<feature type="domain" description="NUMOD4" evidence="1">
    <location>
        <begin position="15"/>
        <end position="55"/>
    </location>
</feature>
<sequence length="191" mass="22638">MGHFLMETWEEYKIEAVEKVRYAVSNIGRIKSFTDTISNGKLLKGSKTEGFLFLRYKRQENNKIKYYHHAVHKMVAEMFIPKNSEDQIYVLHLDYDKLNNSVTNLKWATYEEMREHGKNSPNVKEAFKKLQEHNIKNDGAKLRVIDVMRLKKILLNPNRKTRYKILAKQFGVSEMQLHRIKTGENWGHIKV</sequence>
<dbReference type="InterPro" id="IPR010902">
    <property type="entry name" value="NUMOD4"/>
</dbReference>
<reference evidence="2 3" key="1">
    <citation type="submission" date="2020-08" db="EMBL/GenBank/DDBJ databases">
        <title>Description of novel Flavobacterium F-408 isolate.</title>
        <authorList>
            <person name="Saticioglu I.B."/>
            <person name="Duman M."/>
            <person name="Altun S."/>
        </authorList>
    </citation>
    <scope>NUCLEOTIDE SEQUENCE [LARGE SCALE GENOMIC DNA]</scope>
    <source>
        <strain evidence="2 3">F-408</strain>
    </source>
</reference>
<dbReference type="GO" id="GO:0004519">
    <property type="term" value="F:endonuclease activity"/>
    <property type="evidence" value="ECO:0007669"/>
    <property type="project" value="UniProtKB-KW"/>
</dbReference>
<proteinExistence type="predicted"/>
<keyword evidence="2" id="KW-0378">Hydrolase</keyword>
<accession>A0ABR7J0A8</accession>
<evidence type="ECO:0000259" key="1">
    <source>
        <dbReference type="Pfam" id="PF07463"/>
    </source>
</evidence>
<dbReference type="RefSeq" id="WP_166125972.1">
    <property type="nucleotide sequence ID" value="NZ_JAANOQ010000002.1"/>
</dbReference>
<dbReference type="SUPFAM" id="SSF54060">
    <property type="entry name" value="His-Me finger endonucleases"/>
    <property type="match status" value="1"/>
</dbReference>
<organism evidence="2 3">
    <name type="scientific">Flavobacterium bernardetii</name>
    <dbReference type="NCBI Taxonomy" id="2813823"/>
    <lineage>
        <taxon>Bacteria</taxon>
        <taxon>Pseudomonadati</taxon>
        <taxon>Bacteroidota</taxon>
        <taxon>Flavobacteriia</taxon>
        <taxon>Flavobacteriales</taxon>
        <taxon>Flavobacteriaceae</taxon>
        <taxon>Flavobacterium</taxon>
    </lineage>
</organism>
<keyword evidence="2" id="KW-0540">Nuclease</keyword>
<dbReference type="Pfam" id="PF07463">
    <property type="entry name" value="NUMOD4"/>
    <property type="match status" value="1"/>
</dbReference>